<name>A0A2K4ZP09_9FIRM</name>
<proteinExistence type="predicted"/>
<sequence length="89" mass="10431">MEEKNITVKTVTTQDESCEKEIKSRPKKQKDEFCEKECKVLHYNKHTKTLDIMFDQCGIRIKNVEAFNGTHTTVKYKGEIGKTNFKVFL</sequence>
<evidence type="ECO:0000313" key="1">
    <source>
        <dbReference type="EMBL" id="SOY32213.1"/>
    </source>
</evidence>
<dbReference type="RefSeq" id="WP_103242182.1">
    <property type="nucleotide sequence ID" value="NZ_JANJZD010000047.1"/>
</dbReference>
<protein>
    <submittedName>
        <fullName evidence="1">Uncharacterized protein</fullName>
    </submittedName>
</protein>
<gene>
    <name evidence="1" type="ORF">AMURIS_04971</name>
</gene>
<dbReference type="AlphaFoldDB" id="A0A2K4ZP09"/>
<accession>A0A2K4ZP09</accession>
<dbReference type="Proteomes" id="UP000236311">
    <property type="component" value="Unassembled WGS sequence"/>
</dbReference>
<organism evidence="1 2">
    <name type="scientific">Acetatifactor muris</name>
    <dbReference type="NCBI Taxonomy" id="879566"/>
    <lineage>
        <taxon>Bacteria</taxon>
        <taxon>Bacillati</taxon>
        <taxon>Bacillota</taxon>
        <taxon>Clostridia</taxon>
        <taxon>Lachnospirales</taxon>
        <taxon>Lachnospiraceae</taxon>
        <taxon>Acetatifactor</taxon>
    </lineage>
</organism>
<dbReference type="OrthoDB" id="2066552at2"/>
<dbReference type="EMBL" id="OFSM01000042">
    <property type="protein sequence ID" value="SOY32213.1"/>
    <property type="molecule type" value="Genomic_DNA"/>
</dbReference>
<reference evidence="1 2" key="1">
    <citation type="submission" date="2018-01" db="EMBL/GenBank/DDBJ databases">
        <authorList>
            <person name="Gaut B.S."/>
            <person name="Morton B.R."/>
            <person name="Clegg M.T."/>
            <person name="Duvall M.R."/>
        </authorList>
    </citation>
    <scope>NUCLEOTIDE SEQUENCE [LARGE SCALE GENOMIC DNA]</scope>
    <source>
        <strain evidence="1">GP69</strain>
    </source>
</reference>
<keyword evidence="2" id="KW-1185">Reference proteome</keyword>
<evidence type="ECO:0000313" key="2">
    <source>
        <dbReference type="Proteomes" id="UP000236311"/>
    </source>
</evidence>